<dbReference type="InterPro" id="IPR020841">
    <property type="entry name" value="PKS_Beta-ketoAc_synthase_dom"/>
</dbReference>
<protein>
    <submittedName>
        <fullName evidence="5">Beta-ketoacyl synthase</fullName>
    </submittedName>
</protein>
<dbReference type="InterPro" id="IPR016039">
    <property type="entry name" value="Thiolase-like"/>
</dbReference>
<keyword evidence="6" id="KW-1185">Reference proteome</keyword>
<name>A0A2T7BFR9_9BACT</name>
<dbReference type="GO" id="GO:0006633">
    <property type="term" value="P:fatty acid biosynthetic process"/>
    <property type="evidence" value="ECO:0007669"/>
    <property type="project" value="TreeGrafter"/>
</dbReference>
<evidence type="ECO:0000259" key="4">
    <source>
        <dbReference type="PROSITE" id="PS52004"/>
    </source>
</evidence>
<dbReference type="InterPro" id="IPR020615">
    <property type="entry name" value="Thiolase_acyl_enz_int_AS"/>
</dbReference>
<dbReference type="Pfam" id="PF00109">
    <property type="entry name" value="ketoacyl-synt"/>
    <property type="match status" value="1"/>
</dbReference>
<dbReference type="InterPro" id="IPR014031">
    <property type="entry name" value="Ketoacyl_synth_C"/>
</dbReference>
<dbReference type="AlphaFoldDB" id="A0A2T7BFR9"/>
<sequence>MYEVFVAADNIISPLGATTAQNYAAVRQGVSGVNPLLLAGAEAPLPVGAILPEQLVAYTAGVQVQGASKFEQLVIASIAEALTQTDIRLSQPRTLLLLSTTKGNIDWLEQHAGQLPDGKALEQMQLYDTALRIGRYFNAAHPPQVVSNACISGLLAILMAKRLLLSGAYDHIVIAGADILTQFVVSGFQSFHALSDERCLPFDAARKGLNLGEAAATLVLTNDASRQSATNKVRPLGGASSNDANHISGPSRTGAELALALQKAMTSAGLEPNDIDFISAHGTATPYNDEMESKAFALAGITHAPVYSLKGYYGHTLGAAGLLETIVSMHALMDNCLPGTLGFTTLGVSQPLDVYPETRYQQGLKRFIKTTSGFGGCNAAMVFEKR</sequence>
<evidence type="ECO:0000256" key="2">
    <source>
        <dbReference type="ARBA" id="ARBA00022679"/>
    </source>
</evidence>
<gene>
    <name evidence="5" type="ORF">DCC81_12525</name>
</gene>
<keyword evidence="2 3" id="KW-0808">Transferase</keyword>
<dbReference type="InterPro" id="IPR014030">
    <property type="entry name" value="Ketoacyl_synth_N"/>
</dbReference>
<evidence type="ECO:0000256" key="3">
    <source>
        <dbReference type="RuleBase" id="RU003694"/>
    </source>
</evidence>
<comment type="caution">
    <text evidence="5">The sequence shown here is derived from an EMBL/GenBank/DDBJ whole genome shotgun (WGS) entry which is preliminary data.</text>
</comment>
<dbReference type="RefSeq" id="WP_108686965.1">
    <property type="nucleotide sequence ID" value="NZ_QCYK01000002.1"/>
</dbReference>
<dbReference type="SMART" id="SM00825">
    <property type="entry name" value="PKS_KS"/>
    <property type="match status" value="1"/>
</dbReference>
<dbReference type="Proteomes" id="UP000244450">
    <property type="component" value="Unassembled WGS sequence"/>
</dbReference>
<dbReference type="PANTHER" id="PTHR11712">
    <property type="entry name" value="POLYKETIDE SYNTHASE-RELATED"/>
    <property type="match status" value="1"/>
</dbReference>
<dbReference type="GO" id="GO:0004315">
    <property type="term" value="F:3-oxoacyl-[acyl-carrier-protein] synthase activity"/>
    <property type="evidence" value="ECO:0007669"/>
    <property type="project" value="TreeGrafter"/>
</dbReference>
<dbReference type="EMBL" id="QCYK01000002">
    <property type="protein sequence ID" value="PUZ25128.1"/>
    <property type="molecule type" value="Genomic_DNA"/>
</dbReference>
<dbReference type="PROSITE" id="PS52004">
    <property type="entry name" value="KS3_2"/>
    <property type="match status" value="1"/>
</dbReference>
<evidence type="ECO:0000313" key="6">
    <source>
        <dbReference type="Proteomes" id="UP000244450"/>
    </source>
</evidence>
<feature type="domain" description="Ketosynthase family 3 (KS3)" evidence="4">
    <location>
        <begin position="1"/>
        <end position="385"/>
    </location>
</feature>
<proteinExistence type="inferred from homology"/>
<reference evidence="5 6" key="1">
    <citation type="submission" date="2018-04" db="EMBL/GenBank/DDBJ databases">
        <title>Chitinophaga fuyangensis sp. nov., isolated from soil in a chemical factory.</title>
        <authorList>
            <person name="Chen K."/>
        </authorList>
    </citation>
    <scope>NUCLEOTIDE SEQUENCE [LARGE SCALE GENOMIC DNA]</scope>
    <source>
        <strain evidence="5 6">LY-1</strain>
    </source>
</reference>
<organism evidence="5 6">
    <name type="scientific">Chitinophaga parva</name>
    <dbReference type="NCBI Taxonomy" id="2169414"/>
    <lineage>
        <taxon>Bacteria</taxon>
        <taxon>Pseudomonadati</taxon>
        <taxon>Bacteroidota</taxon>
        <taxon>Chitinophagia</taxon>
        <taxon>Chitinophagales</taxon>
        <taxon>Chitinophagaceae</taxon>
        <taxon>Chitinophaga</taxon>
    </lineage>
</organism>
<dbReference type="PANTHER" id="PTHR11712:SF320">
    <property type="entry name" value="BETA-KETOACYL SYNTHASE"/>
    <property type="match status" value="1"/>
</dbReference>
<dbReference type="PROSITE" id="PS00098">
    <property type="entry name" value="THIOLASE_1"/>
    <property type="match status" value="1"/>
</dbReference>
<evidence type="ECO:0000313" key="5">
    <source>
        <dbReference type="EMBL" id="PUZ25128.1"/>
    </source>
</evidence>
<dbReference type="OrthoDB" id="9808669at2"/>
<dbReference type="Pfam" id="PF02801">
    <property type="entry name" value="Ketoacyl-synt_C"/>
    <property type="match status" value="1"/>
</dbReference>
<dbReference type="GO" id="GO:0005829">
    <property type="term" value="C:cytosol"/>
    <property type="evidence" value="ECO:0007669"/>
    <property type="project" value="TreeGrafter"/>
</dbReference>
<evidence type="ECO:0000256" key="1">
    <source>
        <dbReference type="ARBA" id="ARBA00008467"/>
    </source>
</evidence>
<dbReference type="Gene3D" id="3.40.47.10">
    <property type="match status" value="2"/>
</dbReference>
<dbReference type="InterPro" id="IPR000794">
    <property type="entry name" value="Beta-ketoacyl_synthase"/>
</dbReference>
<accession>A0A2T7BFR9</accession>
<comment type="similarity">
    <text evidence="1 3">Belongs to the thiolase-like superfamily. Beta-ketoacyl-ACP synthases family.</text>
</comment>
<dbReference type="SUPFAM" id="SSF53901">
    <property type="entry name" value="Thiolase-like"/>
    <property type="match status" value="2"/>
</dbReference>